<name>A0AAD6IT10_DREDA</name>
<feature type="compositionally biased region" description="Polar residues" evidence="1">
    <location>
        <begin position="1"/>
        <end position="28"/>
    </location>
</feature>
<dbReference type="AlphaFoldDB" id="A0AAD6IT10"/>
<dbReference type="EMBL" id="JAQGDS010000009">
    <property type="protein sequence ID" value="KAJ6258123.1"/>
    <property type="molecule type" value="Genomic_DNA"/>
</dbReference>
<sequence>MCLSKTLISRSKATSSLNRQVPTFTTKMPSKRKSTSRAASPEPKRTKTSVKKTSTAKPAKKQIPPQWVKAEVDEEALTSSAFYLAKSSEIKFRGGVTYGKLRRRKYDSSAKRAWAVQSLGSKAITECDNCQKELGPFSACKGFLDESDKACGNCLIDRRQCFGGKFRFIEYPRSKASRLGNKVLGEATEEEAEEVNSETEQEREQKATAKRVAELTKSTSVEEVEEDESSEDESSESESALPAEEDEYAHSVASELAEEESTEESTEDSNQSTSATSPNNSVELSEESDLEEPTTVVAKTTKKTVKFKKAVPKNFADDYTEELEDELFDSNYSDENSEIDTDQPSSSSESSSEEEEEESEEE</sequence>
<evidence type="ECO:0000313" key="3">
    <source>
        <dbReference type="Proteomes" id="UP001221413"/>
    </source>
</evidence>
<dbReference type="Pfam" id="PF12511">
    <property type="entry name" value="DUF3716"/>
    <property type="match status" value="1"/>
</dbReference>
<feature type="compositionally biased region" description="Acidic residues" evidence="1">
    <location>
        <begin position="256"/>
        <end position="267"/>
    </location>
</feature>
<feature type="compositionally biased region" description="Basic and acidic residues" evidence="1">
    <location>
        <begin position="200"/>
        <end position="214"/>
    </location>
</feature>
<evidence type="ECO:0000256" key="1">
    <source>
        <dbReference type="SAM" id="MobiDB-lite"/>
    </source>
</evidence>
<feature type="compositionally biased region" description="Acidic residues" evidence="1">
    <location>
        <begin position="222"/>
        <end position="236"/>
    </location>
</feature>
<evidence type="ECO:0000313" key="2">
    <source>
        <dbReference type="EMBL" id="KAJ6258123.1"/>
    </source>
</evidence>
<feature type="region of interest" description="Disordered" evidence="1">
    <location>
        <begin position="187"/>
        <end position="303"/>
    </location>
</feature>
<dbReference type="Proteomes" id="UP001221413">
    <property type="component" value="Unassembled WGS sequence"/>
</dbReference>
<feature type="compositionally biased region" description="Acidic residues" evidence="1">
    <location>
        <begin position="351"/>
        <end position="362"/>
    </location>
</feature>
<comment type="caution">
    <text evidence="2">The sequence shown here is derived from an EMBL/GenBank/DDBJ whole genome shotgun (WGS) entry which is preliminary data.</text>
</comment>
<feature type="compositionally biased region" description="Acidic residues" evidence="1">
    <location>
        <begin position="187"/>
        <end position="199"/>
    </location>
</feature>
<organism evidence="2 3">
    <name type="scientific">Drechslerella dactyloides</name>
    <name type="common">Nematode-trapping fungus</name>
    <name type="synonym">Arthrobotrys dactyloides</name>
    <dbReference type="NCBI Taxonomy" id="74499"/>
    <lineage>
        <taxon>Eukaryota</taxon>
        <taxon>Fungi</taxon>
        <taxon>Dikarya</taxon>
        <taxon>Ascomycota</taxon>
        <taxon>Pezizomycotina</taxon>
        <taxon>Orbiliomycetes</taxon>
        <taxon>Orbiliales</taxon>
        <taxon>Orbiliaceae</taxon>
        <taxon>Drechslerella</taxon>
    </lineage>
</organism>
<feature type="region of interest" description="Disordered" evidence="1">
    <location>
        <begin position="325"/>
        <end position="362"/>
    </location>
</feature>
<accession>A0AAD6IT10</accession>
<protein>
    <submittedName>
        <fullName evidence="2">Uncharacterized protein</fullName>
    </submittedName>
</protein>
<gene>
    <name evidence="2" type="ORF">Dda_7038</name>
</gene>
<keyword evidence="3" id="KW-1185">Reference proteome</keyword>
<feature type="region of interest" description="Disordered" evidence="1">
    <location>
        <begin position="1"/>
        <end position="62"/>
    </location>
</feature>
<dbReference type="InterPro" id="IPR022190">
    <property type="entry name" value="DUF3716"/>
</dbReference>
<proteinExistence type="predicted"/>
<reference evidence="2" key="1">
    <citation type="submission" date="2023-01" db="EMBL/GenBank/DDBJ databases">
        <title>The chitinases involved in constricting ring structure development in the nematode-trapping fungus Drechslerella dactyloides.</title>
        <authorList>
            <person name="Wang R."/>
            <person name="Zhang L."/>
            <person name="Tang P."/>
            <person name="Li S."/>
            <person name="Liang L."/>
        </authorList>
    </citation>
    <scope>NUCLEOTIDE SEQUENCE</scope>
    <source>
        <strain evidence="2">YMF1.00031</strain>
    </source>
</reference>